<dbReference type="InterPro" id="IPR017452">
    <property type="entry name" value="GPCR_Rhodpsn_7TM"/>
</dbReference>
<keyword evidence="9" id="KW-1015">Disulfide bond</keyword>
<dbReference type="PANTHER" id="PTHR26451">
    <property type="entry name" value="G_PROTEIN_RECEP_F1_2 DOMAIN-CONTAINING PROTEIN"/>
    <property type="match status" value="1"/>
</dbReference>
<dbReference type="InParanoid" id="A0A3Q3GD76"/>
<dbReference type="Pfam" id="PF13853">
    <property type="entry name" value="7tm_4"/>
    <property type="match status" value="1"/>
</dbReference>
<dbReference type="PRINTS" id="PR00237">
    <property type="entry name" value="GPCRRHODOPSN"/>
</dbReference>
<evidence type="ECO:0000256" key="12">
    <source>
        <dbReference type="ARBA" id="ARBA00023224"/>
    </source>
</evidence>
<feature type="transmembrane region" description="Helical" evidence="14">
    <location>
        <begin position="89"/>
        <end position="118"/>
    </location>
</feature>
<proteinExistence type="inferred from homology"/>
<evidence type="ECO:0000256" key="3">
    <source>
        <dbReference type="ARBA" id="ARBA00022606"/>
    </source>
</evidence>
<dbReference type="AlphaFoldDB" id="A0A3Q3GD76"/>
<keyword evidence="7 13" id="KW-0297">G-protein coupled receptor</keyword>
<keyword evidence="5 14" id="KW-0552">Olfaction</keyword>
<dbReference type="GeneTree" id="ENSGT01030000234640"/>
<dbReference type="GO" id="GO:0004984">
    <property type="term" value="F:olfactory receptor activity"/>
    <property type="evidence" value="ECO:0007669"/>
    <property type="project" value="InterPro"/>
</dbReference>
<keyword evidence="11" id="KW-0325">Glycoprotein</keyword>
<dbReference type="Ensembl" id="ENSLBET00000032429.1">
    <property type="protein sequence ID" value="ENSLBEP00000031012.1"/>
    <property type="gene ID" value="ENSLBEG00000023398.1"/>
</dbReference>
<evidence type="ECO:0000256" key="8">
    <source>
        <dbReference type="ARBA" id="ARBA00023136"/>
    </source>
</evidence>
<comment type="subcellular location">
    <subcellularLocation>
        <location evidence="1 14">Cell membrane</location>
        <topology evidence="1 14">Multi-pass membrane protein</topology>
    </subcellularLocation>
</comment>
<feature type="transmembrane region" description="Helical" evidence="14">
    <location>
        <begin position="139"/>
        <end position="161"/>
    </location>
</feature>
<evidence type="ECO:0000256" key="13">
    <source>
        <dbReference type="RuleBase" id="RU000688"/>
    </source>
</evidence>
<dbReference type="GO" id="GO:0004930">
    <property type="term" value="F:G protein-coupled receptor activity"/>
    <property type="evidence" value="ECO:0007669"/>
    <property type="project" value="UniProtKB-KW"/>
</dbReference>
<accession>A0A3Q3GD76</accession>
<evidence type="ECO:0000259" key="15">
    <source>
        <dbReference type="PROSITE" id="PS50262"/>
    </source>
</evidence>
<dbReference type="PANTHER" id="PTHR26451:SF847">
    <property type="entry name" value="ODORANT RECEPTOR-RELATED"/>
    <property type="match status" value="1"/>
</dbReference>
<reference evidence="16" key="2">
    <citation type="submission" date="2025-09" db="UniProtKB">
        <authorList>
            <consortium name="Ensembl"/>
        </authorList>
    </citation>
    <scope>IDENTIFICATION</scope>
</reference>
<dbReference type="GO" id="GO:0005549">
    <property type="term" value="F:odorant binding"/>
    <property type="evidence" value="ECO:0007669"/>
    <property type="project" value="TreeGrafter"/>
</dbReference>
<keyword evidence="2 14" id="KW-1003">Cell membrane</keyword>
<keyword evidence="8 14" id="KW-0472">Membrane</keyword>
<feature type="transmembrane region" description="Helical" evidence="14">
    <location>
        <begin position="190"/>
        <end position="215"/>
    </location>
</feature>
<dbReference type="Proteomes" id="UP000261660">
    <property type="component" value="Unplaced"/>
</dbReference>
<feature type="transmembrane region" description="Helical" evidence="14">
    <location>
        <begin position="57"/>
        <end position="77"/>
    </location>
</feature>
<feature type="domain" description="G-protein coupled receptors family 1 profile" evidence="15">
    <location>
        <begin position="39"/>
        <end position="287"/>
    </location>
</feature>
<dbReference type="PRINTS" id="PR00245">
    <property type="entry name" value="OLFACTORYR"/>
</dbReference>
<feature type="transmembrane region" description="Helical" evidence="14">
    <location>
        <begin position="269"/>
        <end position="289"/>
    </location>
</feature>
<dbReference type="PROSITE" id="PS50262">
    <property type="entry name" value="G_PROTEIN_RECEP_F1_2"/>
    <property type="match status" value="1"/>
</dbReference>
<sequence>MNNEFNRTYLTLDGFVQVHKYRYLYFVIILTLYILIIIFNFTIVYLIWTHRNLHEPMYIFIAALLLNSVLFSTNVYPKLLVDFLSEKQIVSYSACLCQSILFYAIGGSEFLLLSAMAYDRYVSICKPLLYPTIMTKTTVIYLLVLAWLLPPLVLLGSAIHYSRRKVCDFSLAGLFCNNSIVNLLCVKTRLMLIISFFIMCNLLVLPVIFILFTYTRIFLISYHSCKEVRKKAAETCLPHLMVLLSFTCLYVFDIIIIRVDSDFPKTARFVMTLQVILYHPLFNPIMYGLRMKEIYKHLKRLFCPCKVKSRY</sequence>
<evidence type="ECO:0000256" key="5">
    <source>
        <dbReference type="ARBA" id="ARBA00022725"/>
    </source>
</evidence>
<keyword evidence="17" id="KW-1185">Reference proteome</keyword>
<reference evidence="16" key="1">
    <citation type="submission" date="2025-08" db="UniProtKB">
        <authorList>
            <consortium name="Ensembl"/>
        </authorList>
    </citation>
    <scope>IDENTIFICATION</scope>
</reference>
<dbReference type="PROSITE" id="PS00237">
    <property type="entry name" value="G_PROTEIN_RECEP_F1_1"/>
    <property type="match status" value="1"/>
</dbReference>
<feature type="transmembrane region" description="Helical" evidence="14">
    <location>
        <begin position="23"/>
        <end position="48"/>
    </location>
</feature>
<evidence type="ECO:0000256" key="4">
    <source>
        <dbReference type="ARBA" id="ARBA00022692"/>
    </source>
</evidence>
<evidence type="ECO:0000256" key="11">
    <source>
        <dbReference type="ARBA" id="ARBA00023180"/>
    </source>
</evidence>
<dbReference type="Gene3D" id="1.20.1070.10">
    <property type="entry name" value="Rhodopsin 7-helix transmembrane proteins"/>
    <property type="match status" value="1"/>
</dbReference>
<dbReference type="InterPro" id="IPR000276">
    <property type="entry name" value="GPCR_Rhodpsn"/>
</dbReference>
<dbReference type="InterPro" id="IPR052921">
    <property type="entry name" value="GPCR1_Superfamily_Member"/>
</dbReference>
<evidence type="ECO:0000256" key="1">
    <source>
        <dbReference type="ARBA" id="ARBA00004651"/>
    </source>
</evidence>
<keyword evidence="3 14" id="KW-0716">Sensory transduction</keyword>
<name>A0A3Q3GD76_9LABR</name>
<dbReference type="SUPFAM" id="SSF81321">
    <property type="entry name" value="Family A G protein-coupled receptor-like"/>
    <property type="match status" value="1"/>
</dbReference>
<keyword evidence="6 14" id="KW-1133">Transmembrane helix</keyword>
<evidence type="ECO:0000313" key="17">
    <source>
        <dbReference type="Proteomes" id="UP000261660"/>
    </source>
</evidence>
<keyword evidence="4 13" id="KW-0812">Transmembrane</keyword>
<feature type="transmembrane region" description="Helical" evidence="14">
    <location>
        <begin position="236"/>
        <end position="257"/>
    </location>
</feature>
<comment type="similarity">
    <text evidence="13">Belongs to the G-protein coupled receptor 1 family.</text>
</comment>
<organism evidence="16 17">
    <name type="scientific">Labrus bergylta</name>
    <name type="common">ballan wrasse</name>
    <dbReference type="NCBI Taxonomy" id="56723"/>
    <lineage>
        <taxon>Eukaryota</taxon>
        <taxon>Metazoa</taxon>
        <taxon>Chordata</taxon>
        <taxon>Craniata</taxon>
        <taxon>Vertebrata</taxon>
        <taxon>Euteleostomi</taxon>
        <taxon>Actinopterygii</taxon>
        <taxon>Neopterygii</taxon>
        <taxon>Teleostei</taxon>
        <taxon>Neoteleostei</taxon>
        <taxon>Acanthomorphata</taxon>
        <taxon>Eupercaria</taxon>
        <taxon>Labriformes</taxon>
        <taxon>Labridae</taxon>
        <taxon>Labrus</taxon>
    </lineage>
</organism>
<keyword evidence="12 13" id="KW-0807">Transducer</keyword>
<evidence type="ECO:0000256" key="14">
    <source>
        <dbReference type="RuleBase" id="RU363047"/>
    </source>
</evidence>
<evidence type="ECO:0000256" key="10">
    <source>
        <dbReference type="ARBA" id="ARBA00023170"/>
    </source>
</evidence>
<dbReference type="GO" id="GO:0005886">
    <property type="term" value="C:plasma membrane"/>
    <property type="evidence" value="ECO:0007669"/>
    <property type="project" value="UniProtKB-SubCell"/>
</dbReference>
<keyword evidence="10 13" id="KW-0675">Receptor</keyword>
<dbReference type="FunFam" id="1.20.1070.10:FF:000024">
    <property type="entry name" value="Olfactory receptor"/>
    <property type="match status" value="1"/>
</dbReference>
<protein>
    <recommendedName>
        <fullName evidence="14">Olfactory receptor</fullName>
    </recommendedName>
</protein>
<dbReference type="STRING" id="56723.ENSLBEP00000031012"/>
<evidence type="ECO:0000256" key="2">
    <source>
        <dbReference type="ARBA" id="ARBA00022475"/>
    </source>
</evidence>
<evidence type="ECO:0000313" key="16">
    <source>
        <dbReference type="Ensembl" id="ENSLBEP00000031012.1"/>
    </source>
</evidence>
<dbReference type="InterPro" id="IPR000725">
    <property type="entry name" value="Olfact_rcpt"/>
</dbReference>
<evidence type="ECO:0000256" key="9">
    <source>
        <dbReference type="ARBA" id="ARBA00023157"/>
    </source>
</evidence>
<evidence type="ECO:0000256" key="6">
    <source>
        <dbReference type="ARBA" id="ARBA00022989"/>
    </source>
</evidence>
<evidence type="ECO:0000256" key="7">
    <source>
        <dbReference type="ARBA" id="ARBA00023040"/>
    </source>
</evidence>